<dbReference type="InterPro" id="IPR010736">
    <property type="entry name" value="SHIPPO-rpt"/>
</dbReference>
<keyword evidence="2" id="KW-1185">Reference proteome</keyword>
<dbReference type="Proteomes" id="UP000186817">
    <property type="component" value="Unassembled WGS sequence"/>
</dbReference>
<evidence type="ECO:0008006" key="3">
    <source>
        <dbReference type="Google" id="ProtNLM"/>
    </source>
</evidence>
<protein>
    <recommendedName>
        <fullName evidence="3">Sperm-tail PG-rich repeat-containing protein 2</fullName>
    </recommendedName>
</protein>
<accession>A0A1Q9D2X2</accession>
<gene>
    <name evidence="1" type="ORF">AK812_SmicGene28984</name>
</gene>
<reference evidence="1 2" key="1">
    <citation type="submission" date="2016-02" db="EMBL/GenBank/DDBJ databases">
        <title>Genome analysis of coral dinoflagellate symbionts highlights evolutionary adaptations to a symbiotic lifestyle.</title>
        <authorList>
            <person name="Aranda M."/>
            <person name="Li Y."/>
            <person name="Liew Y.J."/>
            <person name="Baumgarten S."/>
            <person name="Simakov O."/>
            <person name="Wilson M."/>
            <person name="Piel J."/>
            <person name="Ashoor H."/>
            <person name="Bougouffa S."/>
            <person name="Bajic V.B."/>
            <person name="Ryu T."/>
            <person name="Ravasi T."/>
            <person name="Bayer T."/>
            <person name="Micklem G."/>
            <person name="Kim H."/>
            <person name="Bhak J."/>
            <person name="Lajeunesse T.C."/>
            <person name="Voolstra C.R."/>
        </authorList>
    </citation>
    <scope>NUCLEOTIDE SEQUENCE [LARGE SCALE GENOMIC DNA]</scope>
    <source>
        <strain evidence="1 2">CCMP2467</strain>
    </source>
</reference>
<dbReference type="OrthoDB" id="445499at2759"/>
<organism evidence="1 2">
    <name type="scientific">Symbiodinium microadriaticum</name>
    <name type="common">Dinoflagellate</name>
    <name type="synonym">Zooxanthella microadriatica</name>
    <dbReference type="NCBI Taxonomy" id="2951"/>
    <lineage>
        <taxon>Eukaryota</taxon>
        <taxon>Sar</taxon>
        <taxon>Alveolata</taxon>
        <taxon>Dinophyceae</taxon>
        <taxon>Suessiales</taxon>
        <taxon>Symbiodiniaceae</taxon>
        <taxon>Symbiodinium</taxon>
    </lineage>
</organism>
<dbReference type="Pfam" id="PF07004">
    <property type="entry name" value="SHIPPO-rpt"/>
    <property type="match status" value="1"/>
</dbReference>
<comment type="caution">
    <text evidence="1">The sequence shown here is derived from an EMBL/GenBank/DDBJ whole genome shotgun (WGS) entry which is preliminary data.</text>
</comment>
<dbReference type="EMBL" id="LSRX01000754">
    <property type="protein sequence ID" value="OLP89530.1"/>
    <property type="molecule type" value="Genomic_DNA"/>
</dbReference>
<proteinExistence type="predicted"/>
<dbReference type="AlphaFoldDB" id="A0A1Q9D2X2"/>
<evidence type="ECO:0000313" key="2">
    <source>
        <dbReference type="Proteomes" id="UP000186817"/>
    </source>
</evidence>
<sequence>METGILASFGGAASKAKAAATFAQLHKTSSLDFKAALPGRLSEASVESAAFVLPGRLQRVCHPLTTCLSHHKKAPKWSFAERCPDQLARPRPVPGPGTYEVSAAETAAKTFQRPPKFSFGSAGRNLVASKLRKETETPGPGAYGGHYTTFGY</sequence>
<name>A0A1Q9D2X2_SYMMI</name>
<evidence type="ECO:0000313" key="1">
    <source>
        <dbReference type="EMBL" id="OLP89530.1"/>
    </source>
</evidence>